<feature type="domain" description="PRONE" evidence="3">
    <location>
        <begin position="1"/>
        <end position="143"/>
    </location>
</feature>
<evidence type="ECO:0000256" key="2">
    <source>
        <dbReference type="PROSITE-ProRule" id="PRU00663"/>
    </source>
</evidence>
<reference evidence="4" key="1">
    <citation type="submission" date="2021-08" db="EMBL/GenBank/DDBJ databases">
        <title>WGS assembly of Ceratopteris richardii.</title>
        <authorList>
            <person name="Marchant D.B."/>
            <person name="Chen G."/>
            <person name="Jenkins J."/>
            <person name="Shu S."/>
            <person name="Leebens-Mack J."/>
            <person name="Grimwood J."/>
            <person name="Schmutz J."/>
            <person name="Soltis P."/>
            <person name="Soltis D."/>
            <person name="Chen Z.-H."/>
        </authorList>
    </citation>
    <scope>NUCLEOTIDE SEQUENCE</scope>
    <source>
        <strain evidence="4">Whitten #5841</strain>
        <tissue evidence="4">Leaf</tissue>
    </source>
</reference>
<dbReference type="GO" id="GO:0005085">
    <property type="term" value="F:guanyl-nucleotide exchange factor activity"/>
    <property type="evidence" value="ECO:0007669"/>
    <property type="project" value="UniProtKB-UniRule"/>
</dbReference>
<dbReference type="AlphaFoldDB" id="A0A8T2U4P8"/>
<keyword evidence="1 2" id="KW-0344">Guanine-nucleotide releasing factor</keyword>
<sequence>METKKEHFAKLLLGEELSAGGKGISSALAISNTITNLSASIFGEVYRVEPFSNECNFRWKRDIDWLLPVCDQIVEFVPSSQTLEDGSIREVTVIKQRSDLNVSLHALCKLDAMLIDSLDSFTKSEFWYDRATDEDGDTLKRQE</sequence>
<dbReference type="Proteomes" id="UP000825935">
    <property type="component" value="Chromosome 9"/>
</dbReference>
<dbReference type="EMBL" id="CM035414">
    <property type="protein sequence ID" value="KAH7428474.1"/>
    <property type="molecule type" value="Genomic_DNA"/>
</dbReference>
<evidence type="ECO:0000313" key="5">
    <source>
        <dbReference type="Proteomes" id="UP000825935"/>
    </source>
</evidence>
<protein>
    <recommendedName>
        <fullName evidence="3">PRONE domain-containing protein</fullName>
    </recommendedName>
</protein>
<proteinExistence type="predicted"/>
<organism evidence="4 5">
    <name type="scientific">Ceratopteris richardii</name>
    <name type="common">Triangle waterfern</name>
    <dbReference type="NCBI Taxonomy" id="49495"/>
    <lineage>
        <taxon>Eukaryota</taxon>
        <taxon>Viridiplantae</taxon>
        <taxon>Streptophyta</taxon>
        <taxon>Embryophyta</taxon>
        <taxon>Tracheophyta</taxon>
        <taxon>Polypodiopsida</taxon>
        <taxon>Polypodiidae</taxon>
        <taxon>Polypodiales</taxon>
        <taxon>Pteridineae</taxon>
        <taxon>Pteridaceae</taxon>
        <taxon>Parkerioideae</taxon>
        <taxon>Ceratopteris</taxon>
    </lineage>
</organism>
<dbReference type="InterPro" id="IPR038937">
    <property type="entry name" value="RopGEF"/>
</dbReference>
<dbReference type="PANTHER" id="PTHR33101">
    <property type="entry name" value="ROP GUANINE NUCLEOTIDE EXCHANGE FACTOR 1"/>
    <property type="match status" value="1"/>
</dbReference>
<dbReference type="PROSITE" id="PS51334">
    <property type="entry name" value="PRONE"/>
    <property type="match status" value="1"/>
</dbReference>
<dbReference type="OMA" id="SERKTMW"/>
<dbReference type="OrthoDB" id="1053009at2759"/>
<dbReference type="Pfam" id="PF03759">
    <property type="entry name" value="PRONE"/>
    <property type="match status" value="1"/>
</dbReference>
<name>A0A8T2U4P8_CERRI</name>
<keyword evidence="5" id="KW-1185">Reference proteome</keyword>
<gene>
    <name evidence="4" type="ORF">KP509_09G003400</name>
</gene>
<dbReference type="PANTHER" id="PTHR33101:SF10">
    <property type="entry name" value="ROP GUANINE NUCLEOTIDE EXCHANGE FACTOR 12"/>
    <property type="match status" value="1"/>
</dbReference>
<evidence type="ECO:0000256" key="1">
    <source>
        <dbReference type="ARBA" id="ARBA00022658"/>
    </source>
</evidence>
<dbReference type="InterPro" id="IPR005512">
    <property type="entry name" value="PRONE_dom"/>
</dbReference>
<evidence type="ECO:0000313" key="4">
    <source>
        <dbReference type="EMBL" id="KAH7428474.1"/>
    </source>
</evidence>
<evidence type="ECO:0000259" key="3">
    <source>
        <dbReference type="PROSITE" id="PS51334"/>
    </source>
</evidence>
<accession>A0A8T2U4P8</accession>
<dbReference type="Gene3D" id="1.20.58.2010">
    <property type="entry name" value="PRONE domain, subdomain 1"/>
    <property type="match status" value="1"/>
</dbReference>
<comment type="caution">
    <text evidence="4">The sequence shown here is derived from an EMBL/GenBank/DDBJ whole genome shotgun (WGS) entry which is preliminary data.</text>
</comment>